<evidence type="ECO:0000313" key="2">
    <source>
        <dbReference type="Proteomes" id="UP000650511"/>
    </source>
</evidence>
<evidence type="ECO:0000313" key="1">
    <source>
        <dbReference type="EMBL" id="GGI05214.1"/>
    </source>
</evidence>
<reference evidence="1" key="1">
    <citation type="journal article" date="2014" name="Int. J. Syst. Evol. Microbiol.">
        <title>Complete genome sequence of Corynebacterium casei LMG S-19264T (=DSM 44701T), isolated from a smear-ripened cheese.</title>
        <authorList>
            <consortium name="US DOE Joint Genome Institute (JGI-PGF)"/>
            <person name="Walter F."/>
            <person name="Albersmeier A."/>
            <person name="Kalinowski J."/>
            <person name="Ruckert C."/>
        </authorList>
    </citation>
    <scope>NUCLEOTIDE SEQUENCE</scope>
    <source>
        <strain evidence="1">CGMCC 1.14988</strain>
    </source>
</reference>
<proteinExistence type="predicted"/>
<name>A0A8J3A789_9ACTN</name>
<dbReference type="AlphaFoldDB" id="A0A8J3A789"/>
<dbReference type="Proteomes" id="UP000650511">
    <property type="component" value="Unassembled WGS sequence"/>
</dbReference>
<comment type="caution">
    <text evidence="1">The sequence shown here is derived from an EMBL/GenBank/DDBJ whole genome shotgun (WGS) entry which is preliminary data.</text>
</comment>
<protein>
    <submittedName>
        <fullName evidence="1">Uncharacterized protein</fullName>
    </submittedName>
</protein>
<reference evidence="1" key="2">
    <citation type="submission" date="2020-09" db="EMBL/GenBank/DDBJ databases">
        <authorList>
            <person name="Sun Q."/>
            <person name="Zhou Y."/>
        </authorList>
    </citation>
    <scope>NUCLEOTIDE SEQUENCE</scope>
    <source>
        <strain evidence="1">CGMCC 1.14988</strain>
    </source>
</reference>
<dbReference type="EMBL" id="BMHA01000004">
    <property type="protein sequence ID" value="GGI05214.1"/>
    <property type="molecule type" value="Genomic_DNA"/>
</dbReference>
<organism evidence="1 2">
    <name type="scientific">Egicoccus halophilus</name>
    <dbReference type="NCBI Taxonomy" id="1670830"/>
    <lineage>
        <taxon>Bacteria</taxon>
        <taxon>Bacillati</taxon>
        <taxon>Actinomycetota</taxon>
        <taxon>Nitriliruptoria</taxon>
        <taxon>Egicoccales</taxon>
        <taxon>Egicoccaceae</taxon>
        <taxon>Egicoccus</taxon>
    </lineage>
</organism>
<accession>A0A8J3A789</accession>
<dbReference type="OrthoDB" id="7055905at2"/>
<gene>
    <name evidence="1" type="ORF">GCM10011354_12980</name>
</gene>
<dbReference type="RefSeq" id="WP_130649447.1">
    <property type="nucleotide sequence ID" value="NZ_BMHA01000004.1"/>
</dbReference>
<sequence>MAVGWRRSSWRYTRRGVWRALSSPSVRAAREDTSVLPATWAVDPDWRQVVDGRAKRLDSRTTIEVGRPGPWRHVDPRQVDEAWSRPGPALGLLVWGAAVGVSWWIGSSRGRGTLAVLASEDPGWRGGLRPGLTGARTADVS</sequence>
<keyword evidence="2" id="KW-1185">Reference proteome</keyword>